<evidence type="ECO:0000313" key="2">
    <source>
        <dbReference type="EMBL" id="RUT00490.1"/>
    </source>
</evidence>
<sequence length="240" mass="27562">MSQSPDYQADTSISNRQALKAIEQEEKLLSAVYYGFVSLLAVGSTFFSPSGVLALPPMWLLLKRNHKLNQIHRSMTALLDSFEDLGVEIIPRLEIPGQGSLDLFVRFPSKHLFAIALRSQGKSTIFYNEASEALYIRRQQGGRGLNQWKFDHIQQLSDQEYWLRRNQSDLFGKSSRDKRRPLVKLLVLTGQTRLGKHSEHLYAMIGNQKVLLLRKRASVYVLMEEQLTDFIKAWLAQQPQ</sequence>
<keyword evidence="1" id="KW-0472">Membrane</keyword>
<evidence type="ECO:0000256" key="1">
    <source>
        <dbReference type="SAM" id="Phobius"/>
    </source>
</evidence>
<evidence type="ECO:0008006" key="4">
    <source>
        <dbReference type="Google" id="ProtNLM"/>
    </source>
</evidence>
<accession>A0AB37U9I9</accession>
<proteinExistence type="predicted"/>
<keyword evidence="1" id="KW-1133">Transmembrane helix</keyword>
<dbReference type="RefSeq" id="WP_106166684.1">
    <property type="nucleotide sequence ID" value="NZ_JAVKZF010000010.1"/>
</dbReference>
<feature type="transmembrane region" description="Helical" evidence="1">
    <location>
        <begin position="33"/>
        <end position="62"/>
    </location>
</feature>
<keyword evidence="3" id="KW-1185">Reference proteome</keyword>
<name>A0AB37U9I9_9CYAN</name>
<protein>
    <recommendedName>
        <fullName evidence="4">NERD domain-containing protein</fullName>
    </recommendedName>
</protein>
<dbReference type="EMBL" id="RSCK01000145">
    <property type="protein sequence ID" value="RUT00490.1"/>
    <property type="molecule type" value="Genomic_DNA"/>
</dbReference>
<gene>
    <name evidence="2" type="ORF">DSM107010_67740</name>
</gene>
<dbReference type="AlphaFoldDB" id="A0AB37U9I9"/>
<dbReference type="Proteomes" id="UP000282574">
    <property type="component" value="Unassembled WGS sequence"/>
</dbReference>
<keyword evidence="1" id="KW-0812">Transmembrane</keyword>
<organism evidence="2 3">
    <name type="scientific">Chroococcidiopsis cubana SAG 39.79</name>
    <dbReference type="NCBI Taxonomy" id="388085"/>
    <lineage>
        <taxon>Bacteria</taxon>
        <taxon>Bacillati</taxon>
        <taxon>Cyanobacteriota</taxon>
        <taxon>Cyanophyceae</taxon>
        <taxon>Chroococcidiopsidales</taxon>
        <taxon>Chroococcidiopsidaceae</taxon>
        <taxon>Chroococcidiopsis</taxon>
    </lineage>
</organism>
<evidence type="ECO:0000313" key="3">
    <source>
        <dbReference type="Proteomes" id="UP000282574"/>
    </source>
</evidence>
<comment type="caution">
    <text evidence="2">The sequence shown here is derived from an EMBL/GenBank/DDBJ whole genome shotgun (WGS) entry which is preliminary data.</text>
</comment>
<reference evidence="2 3" key="1">
    <citation type="journal article" date="2019" name="Genome Biol. Evol.">
        <title>Day and night: Metabolic profiles and evolutionary relationships of six axenic non-marine cyanobacteria.</title>
        <authorList>
            <person name="Will S.E."/>
            <person name="Henke P."/>
            <person name="Boedeker C."/>
            <person name="Huang S."/>
            <person name="Brinkmann H."/>
            <person name="Rohde M."/>
            <person name="Jarek M."/>
            <person name="Friedl T."/>
            <person name="Seufert S."/>
            <person name="Schumacher M."/>
            <person name="Overmann J."/>
            <person name="Neumann-Schaal M."/>
            <person name="Petersen J."/>
        </authorList>
    </citation>
    <scope>NUCLEOTIDE SEQUENCE [LARGE SCALE GENOMIC DNA]</scope>
    <source>
        <strain evidence="2 3">SAG 39.79</strain>
    </source>
</reference>